<comment type="similarity">
    <text evidence="2">Belongs to the CcmB/CycW/HelB family.</text>
</comment>
<proteinExistence type="inferred from homology"/>
<accession>A0A4D7K209</accession>
<dbReference type="Proteomes" id="UP000298616">
    <property type="component" value="Chromosome"/>
</dbReference>
<dbReference type="InterPro" id="IPR003544">
    <property type="entry name" value="Cyt_c_biogenesis_CcmB"/>
</dbReference>
<dbReference type="Pfam" id="PF03379">
    <property type="entry name" value="CcmB"/>
    <property type="match status" value="1"/>
</dbReference>
<feature type="transmembrane region" description="Helical" evidence="6">
    <location>
        <begin position="199"/>
        <end position="220"/>
    </location>
</feature>
<protein>
    <submittedName>
        <fullName evidence="7">ABC transporter permease</fullName>
    </submittedName>
</protein>
<name>A0A4D7K209_9BACT</name>
<feature type="transmembrane region" description="Helical" evidence="6">
    <location>
        <begin position="160"/>
        <end position="179"/>
    </location>
</feature>
<evidence type="ECO:0000256" key="3">
    <source>
        <dbReference type="ARBA" id="ARBA00022692"/>
    </source>
</evidence>
<feature type="transmembrane region" description="Helical" evidence="6">
    <location>
        <begin position="21"/>
        <end position="40"/>
    </location>
</feature>
<evidence type="ECO:0000256" key="5">
    <source>
        <dbReference type="ARBA" id="ARBA00023136"/>
    </source>
</evidence>
<gene>
    <name evidence="7" type="ORF">DCC35_01115</name>
</gene>
<dbReference type="AlphaFoldDB" id="A0A4D7K209"/>
<dbReference type="GO" id="GO:0017004">
    <property type="term" value="P:cytochrome complex assembly"/>
    <property type="evidence" value="ECO:0007669"/>
    <property type="project" value="InterPro"/>
</dbReference>
<reference evidence="7 8" key="1">
    <citation type="submission" date="2018-04" db="EMBL/GenBank/DDBJ databases">
        <title>Complete genome uncultured novel isolate.</title>
        <authorList>
            <person name="Merlino G."/>
        </authorList>
    </citation>
    <scope>NUCLEOTIDE SEQUENCE [LARGE SCALE GENOMIC DNA]</scope>
    <source>
        <strain evidence="8">R1DC9</strain>
    </source>
</reference>
<keyword evidence="4 6" id="KW-1133">Transmembrane helix</keyword>
<keyword evidence="8" id="KW-1185">Reference proteome</keyword>
<feature type="transmembrane region" description="Helical" evidence="6">
    <location>
        <begin position="131"/>
        <end position="153"/>
    </location>
</feature>
<dbReference type="OrthoDB" id="9788444at2"/>
<dbReference type="GO" id="GO:0016020">
    <property type="term" value="C:membrane"/>
    <property type="evidence" value="ECO:0007669"/>
    <property type="project" value="UniProtKB-SubCell"/>
</dbReference>
<sequence>MFKIVFRKLVSKEFLIEWRQKYAINGILLYLATTIFITYLSLGVQRGLIHPLTWNSIFWIIFSFIAINAIAKSFSGDEKRQQLYMYSLVDPQLLFAAKSAYNILLLTVFGLISFVFYSFVMGNPVANTPLFLINLVLTSVGFAAILTMVSGIASNAENTATLMAVLSLPIMVPLLLLSIKISKAAIDNFEILLVWKPLLSIFALDIIIVVVGLVLFPYLWRS</sequence>
<dbReference type="GO" id="GO:0015232">
    <property type="term" value="F:heme transmembrane transporter activity"/>
    <property type="evidence" value="ECO:0007669"/>
    <property type="project" value="InterPro"/>
</dbReference>
<feature type="transmembrane region" description="Helical" evidence="6">
    <location>
        <begin position="100"/>
        <end position="119"/>
    </location>
</feature>
<organism evidence="7 8">
    <name type="scientific">Mangrovivirga cuniculi</name>
    <dbReference type="NCBI Taxonomy" id="2715131"/>
    <lineage>
        <taxon>Bacteria</taxon>
        <taxon>Pseudomonadati</taxon>
        <taxon>Bacteroidota</taxon>
        <taxon>Cytophagia</taxon>
        <taxon>Cytophagales</taxon>
        <taxon>Mangrovivirgaceae</taxon>
        <taxon>Mangrovivirga</taxon>
    </lineage>
</organism>
<feature type="transmembrane region" description="Helical" evidence="6">
    <location>
        <begin position="52"/>
        <end position="71"/>
    </location>
</feature>
<evidence type="ECO:0000256" key="6">
    <source>
        <dbReference type="SAM" id="Phobius"/>
    </source>
</evidence>
<evidence type="ECO:0000313" key="8">
    <source>
        <dbReference type="Proteomes" id="UP000298616"/>
    </source>
</evidence>
<dbReference type="EMBL" id="CP028923">
    <property type="protein sequence ID" value="QCK13448.1"/>
    <property type="molecule type" value="Genomic_DNA"/>
</dbReference>
<evidence type="ECO:0000256" key="4">
    <source>
        <dbReference type="ARBA" id="ARBA00022989"/>
    </source>
</evidence>
<evidence type="ECO:0000313" key="7">
    <source>
        <dbReference type="EMBL" id="QCK13448.1"/>
    </source>
</evidence>
<keyword evidence="3 6" id="KW-0812">Transmembrane</keyword>
<evidence type="ECO:0000256" key="1">
    <source>
        <dbReference type="ARBA" id="ARBA00004141"/>
    </source>
</evidence>
<keyword evidence="5 6" id="KW-0472">Membrane</keyword>
<comment type="subcellular location">
    <subcellularLocation>
        <location evidence="1">Membrane</location>
        <topology evidence="1">Multi-pass membrane protein</topology>
    </subcellularLocation>
</comment>
<evidence type="ECO:0000256" key="2">
    <source>
        <dbReference type="ARBA" id="ARBA00010544"/>
    </source>
</evidence>
<dbReference type="KEGG" id="fpf:DCC35_01115"/>